<dbReference type="InterPro" id="IPR000620">
    <property type="entry name" value="EamA_dom"/>
</dbReference>
<proteinExistence type="predicted"/>
<name>C6VVM3_DYAFD</name>
<gene>
    <name evidence="3" type="ordered locus">Dfer_5563</name>
</gene>
<feature type="transmembrane region" description="Helical" evidence="1">
    <location>
        <begin position="207"/>
        <end position="224"/>
    </location>
</feature>
<protein>
    <recommendedName>
        <fullName evidence="2">EamA domain-containing protein</fullName>
    </recommendedName>
</protein>
<dbReference type="Pfam" id="PF00892">
    <property type="entry name" value="EamA"/>
    <property type="match status" value="2"/>
</dbReference>
<feature type="domain" description="EamA" evidence="2">
    <location>
        <begin position="10"/>
        <end position="133"/>
    </location>
</feature>
<dbReference type="OrthoDB" id="9150437at2"/>
<keyword evidence="1" id="KW-0472">Membrane</keyword>
<keyword evidence="1" id="KW-0812">Transmembrane</keyword>
<accession>C6VVM3</accession>
<feature type="domain" description="EamA" evidence="2">
    <location>
        <begin position="142"/>
        <end position="279"/>
    </location>
</feature>
<keyword evidence="4" id="KW-1185">Reference proteome</keyword>
<feature type="transmembrane region" description="Helical" evidence="1">
    <location>
        <begin position="7"/>
        <end position="26"/>
    </location>
</feature>
<feature type="transmembrane region" description="Helical" evidence="1">
    <location>
        <begin position="172"/>
        <end position="195"/>
    </location>
</feature>
<feature type="transmembrane region" description="Helical" evidence="1">
    <location>
        <begin position="115"/>
        <end position="135"/>
    </location>
</feature>
<dbReference type="PANTHER" id="PTHR22911:SF79">
    <property type="entry name" value="MOBA-LIKE NTP TRANSFERASE DOMAIN-CONTAINING PROTEIN"/>
    <property type="match status" value="1"/>
</dbReference>
<dbReference type="eggNOG" id="COG0697">
    <property type="taxonomic scope" value="Bacteria"/>
</dbReference>
<dbReference type="PANTHER" id="PTHR22911">
    <property type="entry name" value="ACYL-MALONYL CONDENSING ENZYME-RELATED"/>
    <property type="match status" value="1"/>
</dbReference>
<dbReference type="RefSeq" id="WP_015814993.1">
    <property type="nucleotide sequence ID" value="NC_013037.1"/>
</dbReference>
<feature type="transmembrane region" description="Helical" evidence="1">
    <location>
        <begin position="62"/>
        <end position="82"/>
    </location>
</feature>
<feature type="transmembrane region" description="Helical" evidence="1">
    <location>
        <begin position="262"/>
        <end position="282"/>
    </location>
</feature>
<sequence length="301" mass="33284">MKQAFIKLHIAIILAGFTGIFGKLITVNEGLLSWYRISLAGILMLLILAATKKLERISVGEFMRTSLAGLFLGLHWIFFYGSIKYSNISVGVVCFSLVGFFTAIFSPLINRKRFVLSELLLSVLTLLGIALIFSFDSRYRVGIGLGVVSSALGSLFTISNERLAHSFKSETATVYALIGGAIALTPLMPVYFYFFPVATLVPSWADVGYLLLLAFFCTVVLYMLQTQVLQRISAFTVNLSLNLEPVYTIILAILIYHENKELRWSFYLGLGLIILSVALQMLQVMRAHRNAATGPAALSNQ</sequence>
<feature type="transmembrane region" description="Helical" evidence="1">
    <location>
        <begin position="236"/>
        <end position="256"/>
    </location>
</feature>
<dbReference type="GO" id="GO:0016020">
    <property type="term" value="C:membrane"/>
    <property type="evidence" value="ECO:0007669"/>
    <property type="project" value="InterPro"/>
</dbReference>
<evidence type="ECO:0000313" key="4">
    <source>
        <dbReference type="Proteomes" id="UP000002011"/>
    </source>
</evidence>
<dbReference type="InterPro" id="IPR037185">
    <property type="entry name" value="EmrE-like"/>
</dbReference>
<evidence type="ECO:0000313" key="3">
    <source>
        <dbReference type="EMBL" id="ACT96753.1"/>
    </source>
</evidence>
<dbReference type="AlphaFoldDB" id="C6VVM3"/>
<evidence type="ECO:0000256" key="1">
    <source>
        <dbReference type="SAM" id="Phobius"/>
    </source>
</evidence>
<dbReference type="KEGG" id="dfe:Dfer_5563"/>
<keyword evidence="1" id="KW-1133">Transmembrane helix</keyword>
<dbReference type="SUPFAM" id="SSF103481">
    <property type="entry name" value="Multidrug resistance efflux transporter EmrE"/>
    <property type="match status" value="2"/>
</dbReference>
<reference evidence="3 4" key="1">
    <citation type="journal article" date="2009" name="Stand. Genomic Sci.">
        <title>Complete genome sequence of Dyadobacter fermentans type strain (NS114).</title>
        <authorList>
            <person name="Lang E."/>
            <person name="Lapidus A."/>
            <person name="Chertkov O."/>
            <person name="Brettin T."/>
            <person name="Detter J.C."/>
            <person name="Han C."/>
            <person name="Copeland A."/>
            <person name="Glavina Del Rio T."/>
            <person name="Nolan M."/>
            <person name="Chen F."/>
            <person name="Lucas S."/>
            <person name="Tice H."/>
            <person name="Cheng J.F."/>
            <person name="Land M."/>
            <person name="Hauser L."/>
            <person name="Chang Y.J."/>
            <person name="Jeffries C.D."/>
            <person name="Kopitz M."/>
            <person name="Bruce D."/>
            <person name="Goodwin L."/>
            <person name="Pitluck S."/>
            <person name="Ovchinnikova G."/>
            <person name="Pati A."/>
            <person name="Ivanova N."/>
            <person name="Mavrommatis K."/>
            <person name="Chen A."/>
            <person name="Palaniappan K."/>
            <person name="Chain P."/>
            <person name="Bristow J."/>
            <person name="Eisen J.A."/>
            <person name="Markowitz V."/>
            <person name="Hugenholtz P."/>
            <person name="Goker M."/>
            <person name="Rohde M."/>
            <person name="Kyrpides N.C."/>
            <person name="Klenk H.P."/>
        </authorList>
    </citation>
    <scope>NUCLEOTIDE SEQUENCE [LARGE SCALE GENOMIC DNA]</scope>
    <source>
        <strain evidence="4">ATCC 700827 / DSM 18053 / CIP 107007 / KCTC 52180 / NS114</strain>
    </source>
</reference>
<dbReference type="HOGENOM" id="CLU_033863_15_3_10"/>
<organism evidence="3 4">
    <name type="scientific">Dyadobacter fermentans (strain ATCC 700827 / DSM 18053 / CIP 107007 / KCTC 52180 / NS114)</name>
    <dbReference type="NCBI Taxonomy" id="471854"/>
    <lineage>
        <taxon>Bacteria</taxon>
        <taxon>Pseudomonadati</taxon>
        <taxon>Bacteroidota</taxon>
        <taxon>Cytophagia</taxon>
        <taxon>Cytophagales</taxon>
        <taxon>Spirosomataceae</taxon>
        <taxon>Dyadobacter</taxon>
    </lineage>
</organism>
<dbReference type="STRING" id="471854.Dfer_5563"/>
<feature type="transmembrane region" description="Helical" evidence="1">
    <location>
        <begin position="32"/>
        <end position="50"/>
    </location>
</feature>
<evidence type="ECO:0000259" key="2">
    <source>
        <dbReference type="Pfam" id="PF00892"/>
    </source>
</evidence>
<dbReference type="Proteomes" id="UP000002011">
    <property type="component" value="Chromosome"/>
</dbReference>
<feature type="transmembrane region" description="Helical" evidence="1">
    <location>
        <begin position="88"/>
        <end position="108"/>
    </location>
</feature>
<dbReference type="EMBL" id="CP001619">
    <property type="protein sequence ID" value="ACT96753.1"/>
    <property type="molecule type" value="Genomic_DNA"/>
</dbReference>
<feature type="transmembrane region" description="Helical" evidence="1">
    <location>
        <begin position="141"/>
        <end position="160"/>
    </location>
</feature>